<protein>
    <recommendedName>
        <fullName evidence="8">PCI domain-containing protein</fullName>
    </recommendedName>
</protein>
<keyword evidence="6" id="KW-0539">Nucleus</keyword>
<feature type="compositionally biased region" description="Acidic residues" evidence="7">
    <location>
        <begin position="548"/>
        <end position="563"/>
    </location>
</feature>
<dbReference type="InterPro" id="IPR045135">
    <property type="entry name" value="Rpn7_N"/>
</dbReference>
<dbReference type="PROSITE" id="PS50250">
    <property type="entry name" value="PCI"/>
    <property type="match status" value="1"/>
</dbReference>
<sequence>MDEEYFVVRGNLDDLQSLEANVPNFDEEDPEPARNDFDMQIDNPEEVHGKEAPEVLVYRPQVDLDMIVASFTSEALIIRLMFIADVCPPLRAQAFKILLEHIKNKTQNVNAYTHIYHKIDIFKRKNALSDSEIIPPPDQHWLDTTTNKAQARLDLLNTEFRHQKDDGVKESIRRAMDDVFKHHLSMGNVQDALKLYARGIREYCTAPNFLIQMLLNWIDASVYAGQWAKLNVLIPQAERAVAETVERENGPTHTRTIRSREAEGNKKLIQVSKTKLNAVSGLTAMQTGKFKEAANKFMQVDLDSLEYPELLSNHDIAAYGTVTSLATYERSELKEKVLGSASFRKFLESEPKFVNLLQKFTSNQFGVALDILNDIKDGLLLNVYLAPMLDELYALIRKRAIIQYFEPYYSADLKGMAVEFRTSVEELEMELVYLIKSKELSGRIDNYNKILHLKIGNKQNEIFDKILKTNADLEETVHAIILRSALQQQGVFIGNEGNRGGYRRQQGFEDFDGHQNPSASTGHRVLASVQRFFNAASNRIHPQAPENAMDEEHDDDVDENMEN</sequence>
<keyword evidence="10" id="KW-1185">Reference proteome</keyword>
<evidence type="ECO:0000259" key="8">
    <source>
        <dbReference type="PROSITE" id="PS50250"/>
    </source>
</evidence>
<evidence type="ECO:0000256" key="4">
    <source>
        <dbReference type="ARBA" id="ARBA00022490"/>
    </source>
</evidence>
<evidence type="ECO:0000256" key="7">
    <source>
        <dbReference type="SAM" id="MobiDB-lite"/>
    </source>
</evidence>
<reference evidence="9" key="1">
    <citation type="submission" date="2020-09" db="EMBL/GenBank/DDBJ databases">
        <authorList>
            <person name="Kikuchi T."/>
        </authorList>
    </citation>
    <scope>NUCLEOTIDE SEQUENCE</scope>
    <source>
        <strain evidence="9">SH1</strain>
    </source>
</reference>
<evidence type="ECO:0000256" key="6">
    <source>
        <dbReference type="ARBA" id="ARBA00023242"/>
    </source>
</evidence>
<name>A0A811L7Q6_9BILA</name>
<feature type="region of interest" description="Disordered" evidence="7">
    <location>
        <begin position="540"/>
        <end position="563"/>
    </location>
</feature>
<dbReference type="EMBL" id="CAJFDH010000005">
    <property type="protein sequence ID" value="CAD5223731.1"/>
    <property type="molecule type" value="Genomic_DNA"/>
</dbReference>
<dbReference type="GO" id="GO:0005737">
    <property type="term" value="C:cytoplasm"/>
    <property type="evidence" value="ECO:0007669"/>
    <property type="project" value="UniProtKB-SubCell"/>
</dbReference>
<organism evidence="9 10">
    <name type="scientific">Bursaphelenchus okinawaensis</name>
    <dbReference type="NCBI Taxonomy" id="465554"/>
    <lineage>
        <taxon>Eukaryota</taxon>
        <taxon>Metazoa</taxon>
        <taxon>Ecdysozoa</taxon>
        <taxon>Nematoda</taxon>
        <taxon>Chromadorea</taxon>
        <taxon>Rhabditida</taxon>
        <taxon>Tylenchina</taxon>
        <taxon>Tylenchomorpha</taxon>
        <taxon>Aphelenchoidea</taxon>
        <taxon>Aphelenchoididae</taxon>
        <taxon>Bursaphelenchus</taxon>
    </lineage>
</organism>
<evidence type="ECO:0000256" key="5">
    <source>
        <dbReference type="ARBA" id="ARBA00022790"/>
    </source>
</evidence>
<evidence type="ECO:0000313" key="9">
    <source>
        <dbReference type="EMBL" id="CAD5223731.1"/>
    </source>
</evidence>
<dbReference type="EMBL" id="CAJFCW020000005">
    <property type="protein sequence ID" value="CAG9118619.1"/>
    <property type="molecule type" value="Genomic_DNA"/>
</dbReference>
<evidence type="ECO:0000256" key="1">
    <source>
        <dbReference type="ARBA" id="ARBA00004123"/>
    </source>
</evidence>
<comment type="subcellular location">
    <subcellularLocation>
        <location evidence="2">Cytoplasm</location>
    </subcellularLocation>
    <subcellularLocation>
        <location evidence="1">Nucleus</location>
    </subcellularLocation>
</comment>
<dbReference type="Gene3D" id="1.25.40.570">
    <property type="match status" value="1"/>
</dbReference>
<evidence type="ECO:0000256" key="3">
    <source>
        <dbReference type="ARBA" id="ARBA00008793"/>
    </source>
</evidence>
<dbReference type="Pfam" id="PF01399">
    <property type="entry name" value="PCI"/>
    <property type="match status" value="1"/>
</dbReference>
<dbReference type="InterPro" id="IPR036390">
    <property type="entry name" value="WH_DNA-bd_sf"/>
</dbReference>
<dbReference type="InterPro" id="IPR019585">
    <property type="entry name" value="Rpn7/CSN1"/>
</dbReference>
<comment type="caution">
    <text evidence="9">The sequence shown here is derived from an EMBL/GenBank/DDBJ whole genome shotgun (WGS) entry which is preliminary data.</text>
</comment>
<comment type="similarity">
    <text evidence="3">Belongs to the CSN1 family.</text>
</comment>
<dbReference type="PANTHER" id="PTHR14145">
    <property type="entry name" value="26S PROTESOME SUBUNIT 6"/>
    <property type="match status" value="1"/>
</dbReference>
<keyword evidence="4" id="KW-0963">Cytoplasm</keyword>
<dbReference type="AlphaFoldDB" id="A0A811L7Q6"/>
<dbReference type="Proteomes" id="UP000783686">
    <property type="component" value="Unassembled WGS sequence"/>
</dbReference>
<dbReference type="SUPFAM" id="SSF46785">
    <property type="entry name" value="Winged helix' DNA-binding domain"/>
    <property type="match status" value="1"/>
</dbReference>
<gene>
    <name evidence="9" type="ORF">BOKJ2_LOCUS10501</name>
</gene>
<dbReference type="SMART" id="SM00088">
    <property type="entry name" value="PINT"/>
    <property type="match status" value="1"/>
</dbReference>
<keyword evidence="5" id="KW-0736">Signalosome</keyword>
<dbReference type="GO" id="GO:0008180">
    <property type="term" value="C:COP9 signalosome"/>
    <property type="evidence" value="ECO:0007669"/>
    <property type="project" value="UniProtKB-KW"/>
</dbReference>
<dbReference type="Proteomes" id="UP000614601">
    <property type="component" value="Unassembled WGS sequence"/>
</dbReference>
<evidence type="ECO:0000256" key="2">
    <source>
        <dbReference type="ARBA" id="ARBA00004496"/>
    </source>
</evidence>
<accession>A0A811L7Q6</accession>
<dbReference type="OrthoDB" id="422427at2759"/>
<proteinExistence type="inferred from homology"/>
<dbReference type="PANTHER" id="PTHR14145:SF2">
    <property type="entry name" value="COP9 SIGNALOSOME COMPLEX SUBUNIT 1"/>
    <property type="match status" value="1"/>
</dbReference>
<feature type="domain" description="PCI" evidence="8">
    <location>
        <begin position="267"/>
        <end position="458"/>
    </location>
</feature>
<dbReference type="InterPro" id="IPR000717">
    <property type="entry name" value="PCI_dom"/>
</dbReference>
<evidence type="ECO:0000313" key="10">
    <source>
        <dbReference type="Proteomes" id="UP000614601"/>
    </source>
</evidence>
<dbReference type="Pfam" id="PF10602">
    <property type="entry name" value="RPN7"/>
    <property type="match status" value="1"/>
</dbReference>